<evidence type="ECO:0000256" key="2">
    <source>
        <dbReference type="SAM" id="Phobius"/>
    </source>
</evidence>
<dbReference type="EMBL" id="BAABLD010000002">
    <property type="protein sequence ID" value="GAA5159223.1"/>
    <property type="molecule type" value="Genomic_DNA"/>
</dbReference>
<evidence type="ECO:0000256" key="1">
    <source>
        <dbReference type="SAM" id="MobiDB-lite"/>
    </source>
</evidence>
<proteinExistence type="predicted"/>
<comment type="caution">
    <text evidence="3">The sequence shown here is derived from an EMBL/GenBank/DDBJ whole genome shotgun (WGS) entry which is preliminary data.</text>
</comment>
<keyword evidence="4" id="KW-1185">Reference proteome</keyword>
<feature type="transmembrane region" description="Helical" evidence="2">
    <location>
        <begin position="70"/>
        <end position="91"/>
    </location>
</feature>
<accession>A0ABP9QA54</accession>
<sequence length="202" mass="23575">MAACYAAGPFLSAGLESICVQVLPRAPLFTFAYKALQLVHTVFLPTGHDSSMAAEVAALKERRMMMSRRIALHGGLFLLMCVLQAAMPAIAAEDRGHPPQLQEERRERLRALRDEMRREHQKRLREQSLQPAEEERREMLRAWREDQERREAWRERREREGASRPVGPPPSREAGGRVDWQRLSPEERRALRRELRDAYRER</sequence>
<keyword evidence="2" id="KW-1133">Transmembrane helix</keyword>
<feature type="compositionally biased region" description="Basic and acidic residues" evidence="1">
    <location>
        <begin position="174"/>
        <end position="183"/>
    </location>
</feature>
<evidence type="ECO:0008006" key="5">
    <source>
        <dbReference type="Google" id="ProtNLM"/>
    </source>
</evidence>
<evidence type="ECO:0000313" key="4">
    <source>
        <dbReference type="Proteomes" id="UP001500547"/>
    </source>
</evidence>
<dbReference type="Proteomes" id="UP001500547">
    <property type="component" value="Unassembled WGS sequence"/>
</dbReference>
<gene>
    <name evidence="3" type="ORF">GCM10025770_05090</name>
</gene>
<feature type="region of interest" description="Disordered" evidence="1">
    <location>
        <begin position="154"/>
        <end position="183"/>
    </location>
</feature>
<keyword evidence="2" id="KW-0812">Transmembrane</keyword>
<protein>
    <recommendedName>
        <fullName evidence="5">Transmembrane protein</fullName>
    </recommendedName>
</protein>
<evidence type="ECO:0000313" key="3">
    <source>
        <dbReference type="EMBL" id="GAA5159223.1"/>
    </source>
</evidence>
<keyword evidence="2" id="KW-0472">Membrane</keyword>
<organism evidence="3 4">
    <name type="scientific">Viridibacterium curvum</name>
    <dbReference type="NCBI Taxonomy" id="1101404"/>
    <lineage>
        <taxon>Bacteria</taxon>
        <taxon>Pseudomonadati</taxon>
        <taxon>Pseudomonadota</taxon>
        <taxon>Betaproteobacteria</taxon>
        <taxon>Rhodocyclales</taxon>
        <taxon>Rhodocyclaceae</taxon>
        <taxon>Viridibacterium</taxon>
    </lineage>
</organism>
<reference evidence="4" key="1">
    <citation type="journal article" date="2019" name="Int. J. Syst. Evol. Microbiol.">
        <title>The Global Catalogue of Microorganisms (GCM) 10K type strain sequencing project: providing services to taxonomists for standard genome sequencing and annotation.</title>
        <authorList>
            <consortium name="The Broad Institute Genomics Platform"/>
            <consortium name="The Broad Institute Genome Sequencing Center for Infectious Disease"/>
            <person name="Wu L."/>
            <person name="Ma J."/>
        </authorList>
    </citation>
    <scope>NUCLEOTIDE SEQUENCE [LARGE SCALE GENOMIC DNA]</scope>
    <source>
        <strain evidence="4">JCM 18715</strain>
    </source>
</reference>
<name>A0ABP9QA54_9RHOO</name>